<dbReference type="GO" id="GO:0031177">
    <property type="term" value="F:phosphopantetheine binding"/>
    <property type="evidence" value="ECO:0007669"/>
    <property type="project" value="InterPro"/>
</dbReference>
<dbReference type="SMART" id="SM00823">
    <property type="entry name" value="PKS_PP"/>
    <property type="match status" value="2"/>
</dbReference>
<dbReference type="InterPro" id="IPR057737">
    <property type="entry name" value="Condensation_MtbB-like"/>
</dbReference>
<dbReference type="CDD" id="cd12114">
    <property type="entry name" value="A_NRPS_TlmIV_like"/>
    <property type="match status" value="1"/>
</dbReference>
<dbReference type="Gene3D" id="3.40.50.1820">
    <property type="entry name" value="alpha/beta hydrolase"/>
    <property type="match status" value="1"/>
</dbReference>
<dbReference type="FunFam" id="3.40.50.980:FF:000001">
    <property type="entry name" value="Non-ribosomal peptide synthetase"/>
    <property type="match status" value="1"/>
</dbReference>
<dbReference type="Pfam" id="PF00501">
    <property type="entry name" value="AMP-binding"/>
    <property type="match status" value="2"/>
</dbReference>
<dbReference type="SUPFAM" id="SSF56801">
    <property type="entry name" value="Acetyl-CoA synthetase-like"/>
    <property type="match status" value="2"/>
</dbReference>
<sequence>MAQTFLSELSNERQNAGSQRRHDVTMPALVSAACERCSQRIAISCVGEEISYAELERRSNNVARGIRSCGARRGHIVAVALRRGADALVAMLGVMKSGSAYLPVDPDYPLSRRQYMIDDAGAVLLIADGGEQPDAGAIRALAQIERLAVKETAPPDPVSPDQLAYVIYTSGSTGKPKGVAMNHRPLSSMVQWHCERWREEARVMQFTSLSFDVSLQEIFTTWVTGGTLVVCDDDEKRDAARLAQRLHEERIERLFLPFVGLQQLATAVEEGAILPTELRQICTAGEALVVTPAIRALFLRLPSCRLYNQYGPTESHVVVCEYALSEDPMRWLERPPIGKALAGARLFILDEHLQPITTAGVTGEIFIGGDAVLAQGYLGQEALTRERFIASPFQAGERLYRTGDRARWDENGDIHYQGREDHQLKIRGHRVEPGEVEAALNGHPQVATCAVIADRDGTGGTRLLACVIPISASGLTPAELRDYLARRLPEFMLPSQVVFMERLPLTSSFKLDRRALLAGLLADRPTQRVTTATEQALAEVWQNLLALPTVSVADDFFALGGHSLLATAMLAAVRRRFGVALTMSDILAAPELAQLAQRIDLHAGQAPASWPNIEADDDARYRPFPLSAIQQAYWLGRERIFELGNISTHLYLEIDIHRPDLSRLEWAWRQLIARHDMLRAVILPDGQQQIMEQTPEWSLAWQDLTPCGEQEKRRRLQKWRDTLSHQIHDPLQWPLFDIRASRMNVETTRLHISLDLLVVDALSQYILLYEWGCLYHQGENALTVLPAFNFRDYQLALERIRQTAAWRQDRDYWQARLVELPPAPELPLACSPHSLPQPRFVRRDVTLEPELWRRIQRRAAAQGVTSSAVLLTLYTEIIARWSASPAFTLNLTLFNRLPLHDRIDELVGDFTSTMLLDCRADSTGTFIALVKQMQERLWHCLDHRLYSGVEVLRDLGRLQGAAQGVSMPVVFTSALGLKTRGIDGAAFKQLGELHWALTQTSQVWLDNQVSECDGALICYWDALEDVFPAGVLDAMFDGWQRLLHQLAEDESCWHWQVPWDFSLPQALQRQMRANQTDGPISDELLHSLFYRRSRSAPQATAVIVRGETLSYDSLARLSNHLAWTLRHHGCEEGDRVAILMEKGWRQVAAALAASECGAVWLPLDPTQPVRRQRQIIQQADVRMLVVASADQPTFDAGLPVIAVADDETARHHIVMPLPVAPRPDDAAYIIYTSGSTGVPKGVTISHRGAVNTVLDINRRVKLDAQDRVFALSALSFDLSVYDIFGTLAAGAALVMPDAERYRDPGHWLDLMHHHRVTLWNSVPALAQMLTDYIRQNGLPSPEGLRYTLLSGDWIPLSLPESLWQCWPTLNIMSLGGATEASIWSIAWRIEAVSPDWASIPYGLPLDNQRVYVLDARLQFSPDWVTGDIYIAGTGLALGYFNDAERTVVSFIVHPQSGERLYRTGDRGRWRPEGYIEFLGRQDCQVKLAGYRIETSEVEWALMRCKGVRAAKVIFQRKEGHLPRLIAGVCGEIPDMEALRAQLAEWLPAYMLPSHIVLLTAFPLTANGKLDTASLLARADACEREKQREIHVPQTPTQRWLADCWQTLLGAAALSIDSNFFSCGGDSLLATYMFAQLRVRYSQRTDFSVVTLFQYPTIRGLAAFLDGDVAAARAQQGRGELRRRVLARRHTHRDMPRGK</sequence>
<dbReference type="Gene3D" id="3.40.50.980">
    <property type="match status" value="4"/>
</dbReference>
<feature type="region of interest" description="Disordered" evidence="6">
    <location>
        <begin position="1"/>
        <end position="22"/>
    </location>
</feature>
<dbReference type="FunFam" id="3.40.50.12780:FF:000012">
    <property type="entry name" value="Non-ribosomal peptide synthetase"/>
    <property type="match status" value="1"/>
</dbReference>
<comment type="cofactor">
    <cofactor evidence="1">
        <name>pantetheine 4'-phosphate</name>
        <dbReference type="ChEBI" id="CHEBI:47942"/>
    </cofactor>
</comment>
<dbReference type="FunFam" id="1.10.1200.10:FF:000005">
    <property type="entry name" value="Nonribosomal peptide synthetase 1"/>
    <property type="match status" value="1"/>
</dbReference>
<dbReference type="SUPFAM" id="SSF52777">
    <property type="entry name" value="CoA-dependent acyltransferases"/>
    <property type="match status" value="2"/>
</dbReference>
<evidence type="ECO:0000256" key="1">
    <source>
        <dbReference type="ARBA" id="ARBA00001957"/>
    </source>
</evidence>
<dbReference type="Pfam" id="PF00668">
    <property type="entry name" value="Condensation"/>
    <property type="match status" value="1"/>
</dbReference>
<dbReference type="Gene3D" id="3.30.300.30">
    <property type="match status" value="2"/>
</dbReference>
<dbReference type="Proteomes" id="UP000839671">
    <property type="component" value="Unassembled WGS sequence"/>
</dbReference>
<dbReference type="Gene3D" id="3.30.559.10">
    <property type="entry name" value="Chloramphenicol acetyltransferase-like domain"/>
    <property type="match status" value="1"/>
</dbReference>
<dbReference type="Pfam" id="PF00550">
    <property type="entry name" value="PP-binding"/>
    <property type="match status" value="2"/>
</dbReference>
<dbReference type="NCBIfam" id="TIGR01733">
    <property type="entry name" value="AA-adenyl-dom"/>
    <property type="match status" value="2"/>
</dbReference>
<protein>
    <submittedName>
        <fullName evidence="7">Uncharacterized protein</fullName>
    </submittedName>
</protein>
<dbReference type="Gene3D" id="2.30.38.10">
    <property type="entry name" value="Luciferase, Domain 3"/>
    <property type="match status" value="2"/>
</dbReference>
<dbReference type="InterPro" id="IPR010071">
    <property type="entry name" value="AA_adenyl_dom"/>
</dbReference>
<evidence type="ECO:0000256" key="6">
    <source>
        <dbReference type="SAM" id="MobiDB-lite"/>
    </source>
</evidence>
<dbReference type="InterPro" id="IPR001242">
    <property type="entry name" value="Condensation_dom"/>
</dbReference>
<dbReference type="InterPro" id="IPR020845">
    <property type="entry name" value="AMP-binding_CS"/>
</dbReference>
<dbReference type="GO" id="GO:0005737">
    <property type="term" value="C:cytoplasm"/>
    <property type="evidence" value="ECO:0007669"/>
    <property type="project" value="TreeGrafter"/>
</dbReference>
<evidence type="ECO:0000313" key="7">
    <source>
        <dbReference type="EMBL" id="EAA1979685.1"/>
    </source>
</evidence>
<dbReference type="InterPro" id="IPR045851">
    <property type="entry name" value="AMP-bd_C_sf"/>
</dbReference>
<dbReference type="CDD" id="cd05930">
    <property type="entry name" value="A_NRPS"/>
    <property type="match status" value="1"/>
</dbReference>
<accession>A0A3T7S3L4</accession>
<dbReference type="InterPro" id="IPR025110">
    <property type="entry name" value="AMP-bd_C"/>
</dbReference>
<evidence type="ECO:0000256" key="2">
    <source>
        <dbReference type="ARBA" id="ARBA00004924"/>
    </source>
</evidence>
<dbReference type="PANTHER" id="PTHR45527:SF10">
    <property type="entry name" value="PYOCHELIN SYNTHASE PCHF"/>
    <property type="match status" value="1"/>
</dbReference>
<dbReference type="InterPro" id="IPR023213">
    <property type="entry name" value="CAT-like_dom_sf"/>
</dbReference>
<keyword evidence="4" id="KW-0597">Phosphoprotein</keyword>
<keyword evidence="5" id="KW-0436">Ligase</keyword>
<dbReference type="EMBL" id="AAAATI010000029">
    <property type="protein sequence ID" value="EAA1979685.1"/>
    <property type="molecule type" value="Genomic_DNA"/>
</dbReference>
<evidence type="ECO:0000256" key="5">
    <source>
        <dbReference type="ARBA" id="ARBA00022598"/>
    </source>
</evidence>
<reference evidence="7" key="1">
    <citation type="submission" date="2018-06" db="EMBL/GenBank/DDBJ databases">
        <authorList>
            <person name="Ashton P.M."/>
            <person name="Dallman T."/>
            <person name="Nair S."/>
            <person name="De Pinna E."/>
            <person name="Peters T."/>
            <person name="Grant K."/>
        </authorList>
    </citation>
    <scope>NUCLEOTIDE SEQUENCE [LARGE SCALE GENOMIC DNA]</scope>
    <source>
        <strain evidence="7">310211</strain>
    </source>
</reference>
<dbReference type="FunFam" id="3.30.559.30:FF:000006">
    <property type="entry name" value="Yersiniabactin polyketide/non-ribosomal peptide synthetase"/>
    <property type="match status" value="1"/>
</dbReference>
<dbReference type="InterPro" id="IPR006162">
    <property type="entry name" value="Ppantetheine_attach_site"/>
</dbReference>
<comment type="caution">
    <text evidence="7">The sequence shown here is derived from an EMBL/GenBank/DDBJ whole genome shotgun (WGS) entry which is preliminary data.</text>
</comment>
<dbReference type="InterPro" id="IPR009081">
    <property type="entry name" value="PP-bd_ACP"/>
</dbReference>
<evidence type="ECO:0000256" key="3">
    <source>
        <dbReference type="ARBA" id="ARBA00022450"/>
    </source>
</evidence>
<dbReference type="SUPFAM" id="SSF47336">
    <property type="entry name" value="ACP-like"/>
    <property type="match status" value="2"/>
</dbReference>
<dbReference type="PROSITE" id="PS00455">
    <property type="entry name" value="AMP_BINDING"/>
    <property type="match status" value="2"/>
</dbReference>
<dbReference type="PROSITE" id="PS50075">
    <property type="entry name" value="CARRIER"/>
    <property type="match status" value="2"/>
</dbReference>
<dbReference type="GO" id="GO:0016874">
    <property type="term" value="F:ligase activity"/>
    <property type="evidence" value="ECO:0007669"/>
    <property type="project" value="UniProtKB-KW"/>
</dbReference>
<dbReference type="PANTHER" id="PTHR45527">
    <property type="entry name" value="NONRIBOSOMAL PEPTIDE SYNTHETASE"/>
    <property type="match status" value="1"/>
</dbReference>
<name>A0A3T7S3L4_SALET</name>
<dbReference type="Gene3D" id="3.30.559.30">
    <property type="entry name" value="Nonribosomal peptide synthetase, condensation domain"/>
    <property type="match status" value="1"/>
</dbReference>
<organism evidence="7">
    <name type="scientific">Salmonella enterica I</name>
    <dbReference type="NCBI Taxonomy" id="59201"/>
    <lineage>
        <taxon>Bacteria</taxon>
        <taxon>Pseudomonadati</taxon>
        <taxon>Pseudomonadota</taxon>
        <taxon>Gammaproteobacteria</taxon>
        <taxon>Enterobacterales</taxon>
        <taxon>Enterobacteriaceae</taxon>
        <taxon>Salmonella</taxon>
    </lineage>
</organism>
<keyword evidence="3" id="KW-0596">Phosphopantetheine</keyword>
<dbReference type="FunFam" id="3.30.559.10:FF:000023">
    <property type="entry name" value="Non-ribosomal peptide synthetase"/>
    <property type="match status" value="1"/>
</dbReference>
<dbReference type="GO" id="GO:0044550">
    <property type="term" value="P:secondary metabolite biosynthetic process"/>
    <property type="evidence" value="ECO:0007669"/>
    <property type="project" value="TreeGrafter"/>
</dbReference>
<dbReference type="GO" id="GO:0043041">
    <property type="term" value="P:amino acid activation for nonribosomal peptide biosynthetic process"/>
    <property type="evidence" value="ECO:0007669"/>
    <property type="project" value="TreeGrafter"/>
</dbReference>
<dbReference type="PROSITE" id="PS00012">
    <property type="entry name" value="PHOSPHOPANTETHEINE"/>
    <property type="match status" value="1"/>
</dbReference>
<dbReference type="InterPro" id="IPR036736">
    <property type="entry name" value="ACP-like_sf"/>
</dbReference>
<comment type="pathway">
    <text evidence="2">Siderophore biosynthesis.</text>
</comment>
<feature type="compositionally biased region" description="Polar residues" evidence="6">
    <location>
        <begin position="1"/>
        <end position="18"/>
    </location>
</feature>
<dbReference type="Gene3D" id="1.10.1200.10">
    <property type="entry name" value="ACP-like"/>
    <property type="match status" value="1"/>
</dbReference>
<dbReference type="InterPro" id="IPR020806">
    <property type="entry name" value="PKS_PP-bd"/>
</dbReference>
<gene>
    <name evidence="7" type="ORF">DM051_20860</name>
</gene>
<dbReference type="Pfam" id="PF13193">
    <property type="entry name" value="AMP-binding_C"/>
    <property type="match status" value="2"/>
</dbReference>
<dbReference type="CDD" id="cd19535">
    <property type="entry name" value="Cyc_NRPS"/>
    <property type="match status" value="1"/>
</dbReference>
<proteinExistence type="predicted"/>
<dbReference type="InterPro" id="IPR029058">
    <property type="entry name" value="AB_hydrolase_fold"/>
</dbReference>
<dbReference type="NCBIfam" id="NF003417">
    <property type="entry name" value="PRK04813.1"/>
    <property type="match status" value="2"/>
</dbReference>
<evidence type="ECO:0000256" key="4">
    <source>
        <dbReference type="ARBA" id="ARBA00022553"/>
    </source>
</evidence>
<dbReference type="InterPro" id="IPR000873">
    <property type="entry name" value="AMP-dep_synth/lig_dom"/>
</dbReference>